<dbReference type="PANTHER" id="PTHR42935">
    <property type="entry name" value="SLR0930 PROTEIN"/>
    <property type="match status" value="1"/>
</dbReference>
<dbReference type="OrthoDB" id="532206at2759"/>
<dbReference type="Proteomes" id="UP000247498">
    <property type="component" value="Unassembled WGS sequence"/>
</dbReference>
<sequence>MIAARPLAPQAPCSGRGATSRSARPPRPAARARGRTALRVRALGFDFGDAGGSPPPPKPSVRVGAYQMRAASLLVFQSVLRGAVGEAFLAALAATQKYQAKASEVVGASAKLYQLLMAAGHDSWQDYVLDQVLFGRENAFARAAAQGGADARAPSMEAVAYDLDVLQDLAMPLQQLVDLTTDAAPTVGGYWASSAAAPGLRAPPAAASKQLPGAAAAAAPRAPAAAIPLNAGGGGAGGAAAAAAPISAPPTREELAAWKAAIAGHERWGAAAPLVLEYYRRHGFGITSRNSTLRWSKGAFEEASEGAEGAPAVVLSAYKQQRAELDANTLRHAAGLPAQHAIVCGPSGSGKSWMLWEGTLAAAKQQGIRLVEVTSSEFGAILDIARGCARYPRVRFILVADHLELPLRGSLLQDVCSGLSGAGGSGWPSNTLLYVGASPGSTVTPSDPLVQRAGLLLLTEPLDEEGFREALGELLGAQRAGRLTPTGAQLAAWDASGAGSPGGDEPAAAAPAAVSDAELASAIAWAKRHCGGLSLRAAGAYARLCGDGGAPAAAA</sequence>
<dbReference type="InParanoid" id="A0A2V0NXV7"/>
<gene>
    <name evidence="2" type="ORF">Rsub_04565</name>
</gene>
<feature type="region of interest" description="Disordered" evidence="1">
    <location>
        <begin position="1"/>
        <end position="34"/>
    </location>
</feature>
<dbReference type="EMBL" id="BDRX01000032">
    <property type="protein sequence ID" value="GBF92461.1"/>
    <property type="molecule type" value="Genomic_DNA"/>
</dbReference>
<evidence type="ECO:0000256" key="1">
    <source>
        <dbReference type="SAM" id="MobiDB-lite"/>
    </source>
</evidence>
<dbReference type="STRING" id="307507.A0A2V0NXV7"/>
<organism evidence="2 3">
    <name type="scientific">Raphidocelis subcapitata</name>
    <dbReference type="NCBI Taxonomy" id="307507"/>
    <lineage>
        <taxon>Eukaryota</taxon>
        <taxon>Viridiplantae</taxon>
        <taxon>Chlorophyta</taxon>
        <taxon>core chlorophytes</taxon>
        <taxon>Chlorophyceae</taxon>
        <taxon>CS clade</taxon>
        <taxon>Sphaeropleales</taxon>
        <taxon>Selenastraceae</taxon>
        <taxon>Raphidocelis</taxon>
    </lineage>
</organism>
<evidence type="ECO:0008006" key="4">
    <source>
        <dbReference type="Google" id="ProtNLM"/>
    </source>
</evidence>
<proteinExistence type="predicted"/>
<dbReference type="PANTHER" id="PTHR42935:SF1">
    <property type="entry name" value="SLR0930 PROTEIN"/>
    <property type="match status" value="1"/>
</dbReference>
<dbReference type="Pfam" id="PF05673">
    <property type="entry name" value="DUF815"/>
    <property type="match status" value="1"/>
</dbReference>
<comment type="caution">
    <text evidence="2">The sequence shown here is derived from an EMBL/GenBank/DDBJ whole genome shotgun (WGS) entry which is preliminary data.</text>
</comment>
<name>A0A2V0NXV7_9CHLO</name>
<dbReference type="InterPro" id="IPR008533">
    <property type="entry name" value="DUF815"/>
</dbReference>
<protein>
    <recommendedName>
        <fullName evidence="4">AAA+ ATPase domain-containing protein</fullName>
    </recommendedName>
</protein>
<keyword evidence="3" id="KW-1185">Reference proteome</keyword>
<evidence type="ECO:0000313" key="3">
    <source>
        <dbReference type="Proteomes" id="UP000247498"/>
    </source>
</evidence>
<accession>A0A2V0NXV7</accession>
<evidence type="ECO:0000313" key="2">
    <source>
        <dbReference type="EMBL" id="GBF92461.1"/>
    </source>
</evidence>
<feature type="compositionally biased region" description="Low complexity" evidence="1">
    <location>
        <begin position="16"/>
        <end position="29"/>
    </location>
</feature>
<reference evidence="2 3" key="1">
    <citation type="journal article" date="2018" name="Sci. Rep.">
        <title>Raphidocelis subcapitata (=Pseudokirchneriella subcapitata) provides an insight into genome evolution and environmental adaptations in the Sphaeropleales.</title>
        <authorList>
            <person name="Suzuki S."/>
            <person name="Yamaguchi H."/>
            <person name="Nakajima N."/>
            <person name="Kawachi M."/>
        </authorList>
    </citation>
    <scope>NUCLEOTIDE SEQUENCE [LARGE SCALE GENOMIC DNA]</scope>
    <source>
        <strain evidence="2 3">NIES-35</strain>
    </source>
</reference>
<dbReference type="AlphaFoldDB" id="A0A2V0NXV7"/>